<evidence type="ECO:0000256" key="10">
    <source>
        <dbReference type="ARBA" id="ARBA00023136"/>
    </source>
</evidence>
<dbReference type="InterPro" id="IPR050324">
    <property type="entry name" value="CDP-alcohol_PTase-I"/>
</dbReference>
<comment type="catalytic activity">
    <reaction evidence="14">
        <text>a CDP-1,2-diacyl-sn-glycerol + a 1,2-diacyl-sn-glycero-3-phospho-(1'-sn-glycerol) = a cardiolipin + CMP + H(+)</text>
        <dbReference type="Rhea" id="RHEA:32931"/>
        <dbReference type="ChEBI" id="CHEBI:15378"/>
        <dbReference type="ChEBI" id="CHEBI:58332"/>
        <dbReference type="ChEBI" id="CHEBI:60377"/>
        <dbReference type="ChEBI" id="CHEBI:62237"/>
        <dbReference type="ChEBI" id="CHEBI:64716"/>
        <dbReference type="EC" id="2.7.8.41"/>
    </reaction>
</comment>
<dbReference type="FunFam" id="1.20.120.1760:FF:000005">
    <property type="entry name" value="Cardiolipin synthase 1"/>
    <property type="match status" value="1"/>
</dbReference>
<evidence type="ECO:0000256" key="8">
    <source>
        <dbReference type="ARBA" id="ARBA00023098"/>
    </source>
</evidence>
<sequence>MLLSSCLRLSRRSWRPLGPKAWPIGPQSCHVSKLRFLPASWSRMVSGHHDIKKYSVKSQAKENILTVPNGLCVFRIAATPYLAHLVLHNDLDYAFGLFALAGFTDLLDGWIARNFEGQASMLGSFLDPLADKILVATLYLSLTYVGLIPVELTSLVVSRDVLLVYAGLYIRYMGVTPPFTLKKYFDLSLPSAQVQPTMISKLNTMVQLGLVASAMIAPRFDMVDHPAFQGLCLLTATTTFASAVSYAFMKDTYRFSQRSYDHQFGKKLVAFIIFILFNVGFVSLMPKQPKAVDQESK</sequence>
<evidence type="ECO:0000256" key="11">
    <source>
        <dbReference type="ARBA" id="ARBA00023209"/>
    </source>
</evidence>
<dbReference type="GO" id="GO:0005743">
    <property type="term" value="C:mitochondrial inner membrane"/>
    <property type="evidence" value="ECO:0007669"/>
    <property type="project" value="UniProtKB-SubCell"/>
</dbReference>
<dbReference type="GO" id="GO:0043337">
    <property type="term" value="F:cardiolipin synthase (CMP-forming)"/>
    <property type="evidence" value="ECO:0007669"/>
    <property type="project" value="UniProtKB-EC"/>
</dbReference>
<evidence type="ECO:0000256" key="12">
    <source>
        <dbReference type="ARBA" id="ARBA00023264"/>
    </source>
</evidence>
<keyword evidence="11" id="KW-0594">Phospholipid biosynthesis</keyword>
<feature type="transmembrane region" description="Helical" evidence="15">
    <location>
        <begin position="226"/>
        <end position="248"/>
    </location>
</feature>
<name>A0A553P8G7_TIGCA</name>
<evidence type="ECO:0000256" key="7">
    <source>
        <dbReference type="ARBA" id="ARBA00022989"/>
    </source>
</evidence>
<gene>
    <name evidence="16" type="ORF">TCAL_01569</name>
</gene>
<comment type="similarity">
    <text evidence="2">Belongs to the CDP-alcohol phosphatidyltransferase class-I family.</text>
</comment>
<reference evidence="16 17" key="1">
    <citation type="journal article" date="2018" name="Nat. Ecol. Evol.">
        <title>Genomic signatures of mitonuclear coevolution across populations of Tigriopus californicus.</title>
        <authorList>
            <person name="Barreto F.S."/>
            <person name="Watson E.T."/>
            <person name="Lima T.G."/>
            <person name="Willett C.S."/>
            <person name="Edmands S."/>
            <person name="Li W."/>
            <person name="Burton R.S."/>
        </authorList>
    </citation>
    <scope>NUCLEOTIDE SEQUENCE [LARGE SCALE GENOMIC DNA]</scope>
    <source>
        <strain evidence="16 17">San Diego</strain>
    </source>
</reference>
<keyword evidence="9" id="KW-0496">Mitochondrion</keyword>
<feature type="transmembrane region" description="Helical" evidence="15">
    <location>
        <begin position="133"/>
        <end position="150"/>
    </location>
</feature>
<comment type="subcellular location">
    <subcellularLocation>
        <location evidence="1">Mitochondrion inner membrane</location>
        <topology evidence="1">Multi-pass membrane protein</topology>
    </subcellularLocation>
</comment>
<evidence type="ECO:0000256" key="2">
    <source>
        <dbReference type="ARBA" id="ARBA00010441"/>
    </source>
</evidence>
<evidence type="ECO:0000256" key="1">
    <source>
        <dbReference type="ARBA" id="ARBA00004448"/>
    </source>
</evidence>
<keyword evidence="10 15" id="KW-0472">Membrane</keyword>
<dbReference type="AlphaFoldDB" id="A0A553P8G7"/>
<proteinExistence type="inferred from homology"/>
<dbReference type="InterPro" id="IPR043130">
    <property type="entry name" value="CDP-OH_PTrfase_TM_dom"/>
</dbReference>
<evidence type="ECO:0000256" key="9">
    <source>
        <dbReference type="ARBA" id="ARBA00023128"/>
    </source>
</evidence>
<evidence type="ECO:0000256" key="15">
    <source>
        <dbReference type="SAM" id="Phobius"/>
    </source>
</evidence>
<keyword evidence="8" id="KW-0443">Lipid metabolism</keyword>
<evidence type="ECO:0000256" key="14">
    <source>
        <dbReference type="ARBA" id="ARBA00047433"/>
    </source>
</evidence>
<evidence type="ECO:0000313" key="17">
    <source>
        <dbReference type="Proteomes" id="UP000318571"/>
    </source>
</evidence>
<keyword evidence="3" id="KW-0444">Lipid biosynthesis</keyword>
<keyword evidence="7 15" id="KW-1133">Transmembrane helix</keyword>
<dbReference type="Proteomes" id="UP000318571">
    <property type="component" value="Chromosome 3"/>
</dbReference>
<protein>
    <recommendedName>
        <fullName evidence="13">cardiolipin synthase (CMP-forming)</fullName>
        <ecNumber evidence="13">2.7.8.41</ecNumber>
    </recommendedName>
</protein>
<accession>A0A553P8G7</accession>
<evidence type="ECO:0000256" key="6">
    <source>
        <dbReference type="ARBA" id="ARBA00022792"/>
    </source>
</evidence>
<dbReference type="Pfam" id="PF01066">
    <property type="entry name" value="CDP-OH_P_transf"/>
    <property type="match status" value="1"/>
</dbReference>
<organism evidence="16 17">
    <name type="scientific">Tigriopus californicus</name>
    <name type="common">Marine copepod</name>
    <dbReference type="NCBI Taxonomy" id="6832"/>
    <lineage>
        <taxon>Eukaryota</taxon>
        <taxon>Metazoa</taxon>
        <taxon>Ecdysozoa</taxon>
        <taxon>Arthropoda</taxon>
        <taxon>Crustacea</taxon>
        <taxon>Multicrustacea</taxon>
        <taxon>Hexanauplia</taxon>
        <taxon>Copepoda</taxon>
        <taxon>Harpacticoida</taxon>
        <taxon>Harpacticidae</taxon>
        <taxon>Tigriopus</taxon>
    </lineage>
</organism>
<keyword evidence="5 15" id="KW-0812">Transmembrane</keyword>
<dbReference type="STRING" id="6832.A0A553P8G7"/>
<evidence type="ECO:0000256" key="13">
    <source>
        <dbReference type="ARBA" id="ARBA00039001"/>
    </source>
</evidence>
<evidence type="ECO:0000313" key="16">
    <source>
        <dbReference type="EMBL" id="TRY73981.1"/>
    </source>
</evidence>
<dbReference type="GO" id="GO:0032049">
    <property type="term" value="P:cardiolipin biosynthetic process"/>
    <property type="evidence" value="ECO:0007669"/>
    <property type="project" value="TreeGrafter"/>
</dbReference>
<dbReference type="InterPro" id="IPR000462">
    <property type="entry name" value="CDP-OH_P_trans"/>
</dbReference>
<dbReference type="PANTHER" id="PTHR14269">
    <property type="entry name" value="CDP-DIACYLGLYCEROL--GLYCEROL-3-PHOSPHATE 3-PHOSPHATIDYLTRANSFERASE-RELATED"/>
    <property type="match status" value="1"/>
</dbReference>
<evidence type="ECO:0000256" key="5">
    <source>
        <dbReference type="ARBA" id="ARBA00022692"/>
    </source>
</evidence>
<dbReference type="OMA" id="RIAMSPY"/>
<dbReference type="EMBL" id="VCGU01000007">
    <property type="protein sequence ID" value="TRY73981.1"/>
    <property type="molecule type" value="Genomic_DNA"/>
</dbReference>
<keyword evidence="12" id="KW-1208">Phospholipid metabolism</keyword>
<feature type="transmembrane region" description="Helical" evidence="15">
    <location>
        <begin position="162"/>
        <end position="181"/>
    </location>
</feature>
<dbReference type="Gene3D" id="1.20.120.1760">
    <property type="match status" value="1"/>
</dbReference>
<feature type="transmembrane region" description="Helical" evidence="15">
    <location>
        <begin position="268"/>
        <end position="286"/>
    </location>
</feature>
<evidence type="ECO:0000256" key="3">
    <source>
        <dbReference type="ARBA" id="ARBA00022516"/>
    </source>
</evidence>
<comment type="caution">
    <text evidence="16">The sequence shown here is derived from an EMBL/GenBank/DDBJ whole genome shotgun (WGS) entry which is preliminary data.</text>
</comment>
<dbReference type="PANTHER" id="PTHR14269:SF60">
    <property type="entry name" value="CARDIOLIPIN SYNTHASE (CMP-FORMING)"/>
    <property type="match status" value="1"/>
</dbReference>
<keyword evidence="4" id="KW-0808">Transferase</keyword>
<evidence type="ECO:0000256" key="4">
    <source>
        <dbReference type="ARBA" id="ARBA00022679"/>
    </source>
</evidence>
<keyword evidence="6" id="KW-0999">Mitochondrion inner membrane</keyword>
<keyword evidence="17" id="KW-1185">Reference proteome</keyword>
<dbReference type="EC" id="2.7.8.41" evidence="13"/>